<protein>
    <submittedName>
        <fullName evidence="1">Uncharacterized protein</fullName>
    </submittedName>
</protein>
<sequence length="228" mass="24891">MDAQVVTLLPPLAESTLRDWVARSRWLGERLTCPPDAGGVGGDKEAAAFASWRRLAAKDHAHHFDTYLERLGLCEHQAVLRLGPARQAGRAALPDWADRLPAWIALVCAGDAASGGRDDSNVPFADLFRPLGRAIWDRIARDLDSSLWAAPVRDDVSAGLATHLSALFADSLYGWFNAFRSVRQSHGLPAADEAASASKQIYADFMSWLRSGHLRSGRDSLKIRHISA</sequence>
<gene>
    <name evidence="1" type="ORF">FSB64_36910</name>
</gene>
<organism evidence="1 2">
    <name type="scientific">Paraburkholderia youngii</name>
    <dbReference type="NCBI Taxonomy" id="2782701"/>
    <lineage>
        <taxon>Bacteria</taxon>
        <taxon>Pseudomonadati</taxon>
        <taxon>Pseudomonadota</taxon>
        <taxon>Betaproteobacteria</taxon>
        <taxon>Burkholderiales</taxon>
        <taxon>Burkholderiaceae</taxon>
        <taxon>Paraburkholderia</taxon>
    </lineage>
</organism>
<dbReference type="RefSeq" id="WP_176369600.1">
    <property type="nucleotide sequence ID" value="NZ_VOMC01000067.1"/>
</dbReference>
<name>A0ABX2NXL6_9BURK</name>
<reference evidence="1 2" key="1">
    <citation type="submission" date="2019-08" db="EMBL/GenBank/DDBJ databases">
        <title>Paraburkholderia simonii sp. nov. and P. youngii sp. nov. Brazilian and Mexican Mimosa-associated rhizobia.</title>
        <authorList>
            <person name="Mavima L."/>
            <person name="Beukes C.W."/>
            <person name="Palmer M."/>
            <person name="De Meyer S.E."/>
            <person name="James E.K."/>
            <person name="Maluk M."/>
            <person name="Avontuur J.R."/>
            <person name="Chan W.Y."/>
            <person name="Venter S.N."/>
            <person name="Steenkamp E.T."/>
        </authorList>
    </citation>
    <scope>NUCLEOTIDE SEQUENCE [LARGE SCALE GENOMIC DNA]</scope>
    <source>
        <strain evidence="1 2">JPY454</strain>
    </source>
</reference>
<evidence type="ECO:0000313" key="2">
    <source>
        <dbReference type="Proteomes" id="UP000821598"/>
    </source>
</evidence>
<accession>A0ABX2NXL6</accession>
<comment type="caution">
    <text evidence="1">The sequence shown here is derived from an EMBL/GenBank/DDBJ whole genome shotgun (WGS) entry which is preliminary data.</text>
</comment>
<proteinExistence type="predicted"/>
<dbReference type="EMBL" id="VOMC01000067">
    <property type="protein sequence ID" value="NVI09179.1"/>
    <property type="molecule type" value="Genomic_DNA"/>
</dbReference>
<keyword evidence="2" id="KW-1185">Reference proteome</keyword>
<dbReference type="Proteomes" id="UP000821598">
    <property type="component" value="Unassembled WGS sequence"/>
</dbReference>
<evidence type="ECO:0000313" key="1">
    <source>
        <dbReference type="EMBL" id="NVI09179.1"/>
    </source>
</evidence>